<keyword evidence="3" id="KW-1185">Reference proteome</keyword>
<evidence type="ECO:0000313" key="2">
    <source>
        <dbReference type="EMBL" id="GGL92509.1"/>
    </source>
</evidence>
<dbReference type="Proteomes" id="UP000639973">
    <property type="component" value="Unassembled WGS sequence"/>
</dbReference>
<evidence type="ECO:0000256" key="1">
    <source>
        <dbReference type="SAM" id="MobiDB-lite"/>
    </source>
</evidence>
<dbReference type="InterPro" id="IPR003772">
    <property type="entry name" value="YceD"/>
</dbReference>
<gene>
    <name evidence="2" type="ORF">GCM10010840_33350</name>
</gene>
<proteinExistence type="predicted"/>
<evidence type="ECO:0008006" key="4">
    <source>
        <dbReference type="Google" id="ProtNLM"/>
    </source>
</evidence>
<accession>A0ABQ2GEN7</accession>
<dbReference type="Pfam" id="PF02620">
    <property type="entry name" value="YceD"/>
    <property type="match status" value="1"/>
</dbReference>
<organism evidence="2 3">
    <name type="scientific">Deinococcus aerolatus</name>
    <dbReference type="NCBI Taxonomy" id="522487"/>
    <lineage>
        <taxon>Bacteria</taxon>
        <taxon>Thermotogati</taxon>
        <taxon>Deinococcota</taxon>
        <taxon>Deinococci</taxon>
        <taxon>Deinococcales</taxon>
        <taxon>Deinococcaceae</taxon>
        <taxon>Deinococcus</taxon>
    </lineage>
</organism>
<name>A0ABQ2GEN7_9DEIO</name>
<feature type="region of interest" description="Disordered" evidence="1">
    <location>
        <begin position="1"/>
        <end position="21"/>
    </location>
</feature>
<sequence>MGREDFPPVFPRTRAPSDRAGNAVVGRHAPYHQSMSDSPLIHLGSLMRSTEDTHAEGELDHLNYEQGGKPQTLTFAEPAPYEISVNSLGGNEMYLQGSFEPTVTMDCARCLREVDVPLELQLGTLLRYEPSTDAPYLEEAETGEEVLVFGDPALDLSGYLAEITLLASPLSVLHAPDCKGLCQVCGHDLNDGPCAHMAAVPVEEIDDDLGIPLGSGHAKQTPFAGLRDLDLPEE</sequence>
<dbReference type="EMBL" id="BMOL01000023">
    <property type="protein sequence ID" value="GGL92509.1"/>
    <property type="molecule type" value="Genomic_DNA"/>
</dbReference>
<evidence type="ECO:0000313" key="3">
    <source>
        <dbReference type="Proteomes" id="UP000639973"/>
    </source>
</evidence>
<reference evidence="3" key="1">
    <citation type="journal article" date="2019" name="Int. J. Syst. Evol. Microbiol.">
        <title>The Global Catalogue of Microorganisms (GCM) 10K type strain sequencing project: providing services to taxonomists for standard genome sequencing and annotation.</title>
        <authorList>
            <consortium name="The Broad Institute Genomics Platform"/>
            <consortium name="The Broad Institute Genome Sequencing Center for Infectious Disease"/>
            <person name="Wu L."/>
            <person name="Ma J."/>
        </authorList>
    </citation>
    <scope>NUCLEOTIDE SEQUENCE [LARGE SCALE GENOMIC DNA]</scope>
    <source>
        <strain evidence="3">JCM 15442</strain>
    </source>
</reference>
<protein>
    <recommendedName>
        <fullName evidence="4">DUF177 domain-containing protein</fullName>
    </recommendedName>
</protein>
<comment type="caution">
    <text evidence="2">The sequence shown here is derived from an EMBL/GenBank/DDBJ whole genome shotgun (WGS) entry which is preliminary data.</text>
</comment>